<dbReference type="Proteomes" id="UP000605970">
    <property type="component" value="Unassembled WGS sequence"/>
</dbReference>
<keyword evidence="7" id="KW-1185">Reference proteome</keyword>
<evidence type="ECO:0008006" key="8">
    <source>
        <dbReference type="Google" id="ProtNLM"/>
    </source>
</evidence>
<comment type="caution">
    <text evidence="6">The sequence shown here is derived from an EMBL/GenBank/DDBJ whole genome shotgun (WGS) entry which is preliminary data.</text>
</comment>
<keyword evidence="4 5" id="KW-0472">Membrane</keyword>
<proteinExistence type="predicted"/>
<name>A0A8S9ZJ32_9BILA</name>
<dbReference type="SMART" id="SM01381">
    <property type="entry name" value="7TM_GPCR_Srsx"/>
    <property type="match status" value="1"/>
</dbReference>
<dbReference type="PANTHER" id="PTHR23360">
    <property type="entry name" value="G-PROTEIN COUPLED RECEPTORS FAMILY 1 PROFILE DOMAIN-CONTAINING PROTEIN-RELATED"/>
    <property type="match status" value="1"/>
</dbReference>
<evidence type="ECO:0000256" key="1">
    <source>
        <dbReference type="ARBA" id="ARBA00004370"/>
    </source>
</evidence>
<evidence type="ECO:0000313" key="7">
    <source>
        <dbReference type="Proteomes" id="UP000605970"/>
    </source>
</evidence>
<dbReference type="PANTHER" id="PTHR23360:SF5">
    <property type="entry name" value="G-PROTEIN COUPLED RECEPTORS FAMILY 1 PROFILE DOMAIN-CONTAINING PROTEIN"/>
    <property type="match status" value="1"/>
</dbReference>
<dbReference type="OrthoDB" id="5820127at2759"/>
<keyword evidence="2 5" id="KW-0812">Transmembrane</keyword>
<gene>
    <name evidence="6" type="ORF">Mgra_00007309</name>
</gene>
<feature type="transmembrane region" description="Helical" evidence="5">
    <location>
        <begin position="219"/>
        <end position="243"/>
    </location>
</feature>
<dbReference type="InterPro" id="IPR047130">
    <property type="entry name" value="7TM_GPCR_Srsx_nematod"/>
</dbReference>
<keyword evidence="3 5" id="KW-1133">Transmembrane helix</keyword>
<dbReference type="Gene3D" id="1.20.1070.10">
    <property type="entry name" value="Rhodopsin 7-helix transmembrane proteins"/>
    <property type="match status" value="1"/>
</dbReference>
<feature type="transmembrane region" description="Helical" evidence="5">
    <location>
        <begin position="20"/>
        <end position="41"/>
    </location>
</feature>
<dbReference type="GO" id="GO:0016020">
    <property type="term" value="C:membrane"/>
    <property type="evidence" value="ECO:0007669"/>
    <property type="project" value="UniProtKB-SubCell"/>
</dbReference>
<reference evidence="6" key="1">
    <citation type="journal article" date="2020" name="Ecol. Evol.">
        <title>Genome structure and content of the rice root-knot nematode (Meloidogyne graminicola).</title>
        <authorList>
            <person name="Phan N.T."/>
            <person name="Danchin E.G.J."/>
            <person name="Klopp C."/>
            <person name="Perfus-Barbeoch L."/>
            <person name="Kozlowski D.K."/>
            <person name="Koutsovoulos G.D."/>
            <person name="Lopez-Roques C."/>
            <person name="Bouchez O."/>
            <person name="Zahm M."/>
            <person name="Besnard G."/>
            <person name="Bellafiore S."/>
        </authorList>
    </citation>
    <scope>NUCLEOTIDE SEQUENCE</scope>
    <source>
        <strain evidence="6">VN-18</strain>
    </source>
</reference>
<dbReference type="Pfam" id="PF10320">
    <property type="entry name" value="7TM_GPCR_Srsx"/>
    <property type="match status" value="1"/>
</dbReference>
<feature type="transmembrane region" description="Helical" evidence="5">
    <location>
        <begin position="61"/>
        <end position="83"/>
    </location>
</feature>
<dbReference type="EMBL" id="JABEBT010000079">
    <property type="protein sequence ID" value="KAF7633329.1"/>
    <property type="molecule type" value="Genomic_DNA"/>
</dbReference>
<evidence type="ECO:0000256" key="5">
    <source>
        <dbReference type="SAM" id="Phobius"/>
    </source>
</evidence>
<dbReference type="AlphaFoldDB" id="A0A8S9ZJ32"/>
<feature type="transmembrane region" description="Helical" evidence="5">
    <location>
        <begin position="255"/>
        <end position="278"/>
    </location>
</feature>
<dbReference type="InterPro" id="IPR000276">
    <property type="entry name" value="GPCR_Rhodpsn"/>
</dbReference>
<sequence length="344" mass="38404">MANISTDPAYITFANAGFSVPLVILISCKALVCLTGIILNADLVFITWRTKTLRGACNLQIALNGFSICIQESSSFVTLAVVLSGKNFIPLGYCGIIQSIPLFCTIFTNGIAFSIGVDRLLSVAFPIWYMVHDKKNYLIIIIIFCCFYASFVPIYGIVISLSNPLIPVMCTVIDPMQKDATWVVIMLLSVNTSSVLCYIFVWIILIFKNSMKKTQLNVFKSLSIILLMEICGWIGNYSIRLIIGAANLKTLNAWYLINISTILPYIAMSTSPISLYIFSKEYSRAFLQQFSLIFPSFAKNTSTTAVVPFNNKNIGVNSMYSNKQTKQQPLQNNLFQSKNNSKKY</sequence>
<feature type="transmembrane region" description="Helical" evidence="5">
    <location>
        <begin position="137"/>
        <end position="162"/>
    </location>
</feature>
<comment type="subcellular location">
    <subcellularLocation>
        <location evidence="1">Membrane</location>
    </subcellularLocation>
</comment>
<evidence type="ECO:0000256" key="3">
    <source>
        <dbReference type="ARBA" id="ARBA00022989"/>
    </source>
</evidence>
<dbReference type="GO" id="GO:0004930">
    <property type="term" value="F:G protein-coupled receptor activity"/>
    <property type="evidence" value="ECO:0007669"/>
    <property type="project" value="InterPro"/>
</dbReference>
<feature type="transmembrane region" description="Helical" evidence="5">
    <location>
        <begin position="182"/>
        <end position="207"/>
    </location>
</feature>
<evidence type="ECO:0000256" key="2">
    <source>
        <dbReference type="ARBA" id="ARBA00022692"/>
    </source>
</evidence>
<dbReference type="InterPro" id="IPR019424">
    <property type="entry name" value="7TM_GPCR_Srsx"/>
</dbReference>
<dbReference type="SUPFAM" id="SSF81321">
    <property type="entry name" value="Family A G protein-coupled receptor-like"/>
    <property type="match status" value="1"/>
</dbReference>
<organism evidence="6 7">
    <name type="scientific">Meloidogyne graminicola</name>
    <dbReference type="NCBI Taxonomy" id="189291"/>
    <lineage>
        <taxon>Eukaryota</taxon>
        <taxon>Metazoa</taxon>
        <taxon>Ecdysozoa</taxon>
        <taxon>Nematoda</taxon>
        <taxon>Chromadorea</taxon>
        <taxon>Rhabditida</taxon>
        <taxon>Tylenchina</taxon>
        <taxon>Tylenchomorpha</taxon>
        <taxon>Tylenchoidea</taxon>
        <taxon>Meloidogynidae</taxon>
        <taxon>Meloidogyninae</taxon>
        <taxon>Meloidogyne</taxon>
    </lineage>
</organism>
<accession>A0A8S9ZJ32</accession>
<evidence type="ECO:0000313" key="6">
    <source>
        <dbReference type="EMBL" id="KAF7633329.1"/>
    </source>
</evidence>
<feature type="transmembrane region" description="Helical" evidence="5">
    <location>
        <begin position="95"/>
        <end position="117"/>
    </location>
</feature>
<protein>
    <recommendedName>
        <fullName evidence="8">G_PROTEIN_RECEP_F1_2 domain-containing protein</fullName>
    </recommendedName>
</protein>
<evidence type="ECO:0000256" key="4">
    <source>
        <dbReference type="ARBA" id="ARBA00023136"/>
    </source>
</evidence>